<comment type="caution">
    <text evidence="5">The sequence shown here is derived from an EMBL/GenBank/DDBJ whole genome shotgun (WGS) entry which is preliminary data.</text>
</comment>
<dbReference type="Pfam" id="PF00651">
    <property type="entry name" value="BTB"/>
    <property type="match status" value="1"/>
</dbReference>
<evidence type="ECO:0000256" key="1">
    <source>
        <dbReference type="ARBA" id="ARBA00022737"/>
    </source>
</evidence>
<feature type="domain" description="BTB" evidence="4">
    <location>
        <begin position="473"/>
        <end position="541"/>
    </location>
</feature>
<evidence type="ECO:0000259" key="4">
    <source>
        <dbReference type="PROSITE" id="PS50097"/>
    </source>
</evidence>
<dbReference type="Gene3D" id="3.30.710.10">
    <property type="entry name" value="Potassium Channel Kv1.1, Chain A"/>
    <property type="match status" value="1"/>
</dbReference>
<feature type="repeat" description="ANK" evidence="3">
    <location>
        <begin position="240"/>
        <end position="273"/>
    </location>
</feature>
<proteinExistence type="predicted"/>
<feature type="repeat" description="ANK" evidence="3">
    <location>
        <begin position="273"/>
        <end position="306"/>
    </location>
</feature>
<protein>
    <submittedName>
        <fullName evidence="5">Ankyrin repeat-containing protein</fullName>
    </submittedName>
</protein>
<feature type="repeat" description="ANK" evidence="3">
    <location>
        <begin position="71"/>
        <end position="103"/>
    </location>
</feature>
<gene>
    <name evidence="5" type="ORF">M0811_01913</name>
</gene>
<dbReference type="OrthoDB" id="194358at2759"/>
<dbReference type="SMART" id="SM00248">
    <property type="entry name" value="ANK"/>
    <property type="match status" value="9"/>
</dbReference>
<evidence type="ECO:0000256" key="2">
    <source>
        <dbReference type="ARBA" id="ARBA00023043"/>
    </source>
</evidence>
<dbReference type="InterPro" id="IPR050745">
    <property type="entry name" value="Multifunctional_regulatory"/>
</dbReference>
<evidence type="ECO:0000256" key="3">
    <source>
        <dbReference type="PROSITE-ProRule" id="PRU00023"/>
    </source>
</evidence>
<dbReference type="Pfam" id="PF12796">
    <property type="entry name" value="Ank_2"/>
    <property type="match status" value="2"/>
</dbReference>
<name>A0A9Q0R8B6_ANAIG</name>
<dbReference type="InterPro" id="IPR011333">
    <property type="entry name" value="SKP1/BTB/POZ_sf"/>
</dbReference>
<sequence>MTDSSAFWSFHPLFEEKKVFTEEDVNQVDGNTPLHYIVCEASYGLLDYSENEHFTKLEQILKLTKNPNKTNGRTALHALCTYPDPVSIEILIKAGLDVNAKDGRTPLHLCCYSYGKNSKIDSLKKLLEKGAKVNALNTPLFSLFHSYRKPNMELIKILVEAGADLNIKNGINVFQRSCSMYTSLKFIEFLINSGAEVNTEFRTPLLSALSHDLNNEKKSQKKKKIIKLLLRKGANPFEIDGWSCLHYACRYSYGMKITEELISKGVDVNAKTMGWTPLTLACGFKPNYKMIKKLLESGAEVNIQNYNWTPLHYASRYSTDINVLILLLSNGGYLVSNSKKPEDYADSKEIKSFLSHFQTFSDEMRIIFEKEKETDMEIQVLNGSIKAHSLILKARLVDKVYSEFIEISKSKKKEIVQKFILWIYTGLSDLQDLSMIREYTEEIGISKEEFHKKNGKFGMAKDLSKLFQDPKTSDFKITCEEDSKEILVHRIMLIVRSDLFRGMFDSVKDDSKKVKDYSKRSFEALEIFFKFLYSDEIEFPINEIIAKELFDAPDFYQLEEKSMMNFYIEYRFPKIKKKCLIM</sequence>
<dbReference type="PROSITE" id="PS50297">
    <property type="entry name" value="ANK_REP_REGION"/>
    <property type="match status" value="3"/>
</dbReference>
<evidence type="ECO:0000313" key="5">
    <source>
        <dbReference type="EMBL" id="KAJ5070932.1"/>
    </source>
</evidence>
<dbReference type="SUPFAM" id="SSF54695">
    <property type="entry name" value="POZ domain"/>
    <property type="match status" value="1"/>
</dbReference>
<accession>A0A9Q0R8B6</accession>
<evidence type="ECO:0000313" key="6">
    <source>
        <dbReference type="Proteomes" id="UP001149090"/>
    </source>
</evidence>
<keyword evidence="1" id="KW-0677">Repeat</keyword>
<dbReference type="PANTHER" id="PTHR24189">
    <property type="entry name" value="MYOTROPHIN"/>
    <property type="match status" value="1"/>
</dbReference>
<feature type="repeat" description="ANK" evidence="3">
    <location>
        <begin position="102"/>
        <end position="138"/>
    </location>
</feature>
<keyword evidence="6" id="KW-1185">Reference proteome</keyword>
<dbReference type="SUPFAM" id="SSF48403">
    <property type="entry name" value="Ankyrin repeat"/>
    <property type="match status" value="1"/>
</dbReference>
<dbReference type="EMBL" id="JAPDFW010000092">
    <property type="protein sequence ID" value="KAJ5070932.1"/>
    <property type="molecule type" value="Genomic_DNA"/>
</dbReference>
<dbReference type="PANTHER" id="PTHR24189:SF50">
    <property type="entry name" value="ANKYRIN REPEAT AND SOCS BOX PROTEIN 2"/>
    <property type="match status" value="1"/>
</dbReference>
<dbReference type="Proteomes" id="UP001149090">
    <property type="component" value="Unassembled WGS sequence"/>
</dbReference>
<dbReference type="PROSITE" id="PS50097">
    <property type="entry name" value="BTB"/>
    <property type="match status" value="1"/>
</dbReference>
<organism evidence="5 6">
    <name type="scientific">Anaeramoeba ignava</name>
    <name type="common">Anaerobic marine amoeba</name>
    <dbReference type="NCBI Taxonomy" id="1746090"/>
    <lineage>
        <taxon>Eukaryota</taxon>
        <taxon>Metamonada</taxon>
        <taxon>Anaeramoebidae</taxon>
        <taxon>Anaeramoeba</taxon>
    </lineage>
</organism>
<dbReference type="InterPro" id="IPR036770">
    <property type="entry name" value="Ankyrin_rpt-contain_sf"/>
</dbReference>
<dbReference type="InterPro" id="IPR000210">
    <property type="entry name" value="BTB/POZ_dom"/>
</dbReference>
<dbReference type="PROSITE" id="PS50088">
    <property type="entry name" value="ANK_REPEAT"/>
    <property type="match status" value="4"/>
</dbReference>
<dbReference type="InterPro" id="IPR002110">
    <property type="entry name" value="Ankyrin_rpt"/>
</dbReference>
<reference evidence="5" key="1">
    <citation type="submission" date="2022-10" db="EMBL/GenBank/DDBJ databases">
        <title>Novel sulphate-reducing endosymbionts in the free-living metamonad Anaeramoeba.</title>
        <authorList>
            <person name="Jerlstrom-Hultqvist J."/>
            <person name="Cepicka I."/>
            <person name="Gallot-Lavallee L."/>
            <person name="Salas-Leiva D."/>
            <person name="Curtis B.A."/>
            <person name="Zahonova K."/>
            <person name="Pipaliya S."/>
            <person name="Dacks J."/>
            <person name="Roger A.J."/>
        </authorList>
    </citation>
    <scope>NUCLEOTIDE SEQUENCE</scope>
    <source>
        <strain evidence="5">BMAN</strain>
    </source>
</reference>
<dbReference type="AlphaFoldDB" id="A0A9Q0R8B6"/>
<dbReference type="Gene3D" id="1.25.40.20">
    <property type="entry name" value="Ankyrin repeat-containing domain"/>
    <property type="match status" value="2"/>
</dbReference>
<keyword evidence="2 3" id="KW-0040">ANK repeat</keyword>